<protein>
    <submittedName>
        <fullName evidence="1">Deoxyribose-phosphate aldolase</fullName>
    </submittedName>
</protein>
<keyword evidence="2" id="KW-1185">Reference proteome</keyword>
<evidence type="ECO:0000313" key="2">
    <source>
        <dbReference type="Proteomes" id="UP001058074"/>
    </source>
</evidence>
<name>A0ACB5R8T4_9CLOT</name>
<gene>
    <name evidence="1" type="primary">deoC</name>
    <name evidence="1" type="ORF">rsdtw13_08050</name>
</gene>
<accession>A0ACB5R8T4</accession>
<organism evidence="1 2">
    <name type="scientific">Inconstantimicrobium mannanitabidum</name>
    <dbReference type="NCBI Taxonomy" id="1604901"/>
    <lineage>
        <taxon>Bacteria</taxon>
        <taxon>Bacillati</taxon>
        <taxon>Bacillota</taxon>
        <taxon>Clostridia</taxon>
        <taxon>Eubacteriales</taxon>
        <taxon>Clostridiaceae</taxon>
        <taxon>Inconstantimicrobium</taxon>
    </lineage>
</organism>
<comment type="caution">
    <text evidence="1">The sequence shown here is derived from an EMBL/GenBank/DDBJ whole genome shotgun (WGS) entry which is preliminary data.</text>
</comment>
<dbReference type="Proteomes" id="UP001058074">
    <property type="component" value="Unassembled WGS sequence"/>
</dbReference>
<sequence length="224" mass="23484">MDKKKLAGMIDHTILKAEATESAVRTVCEEALKYEFASVCINPANVALAAELLKASTVKVCTVIGFPLGANTSKVKAFEVTDAISNGADEVDMVINIGKLKDKDYEYVKNDIKAVVDAAKGKALTKVIIETCLLTDEEKVIACKLAKEAGADFVKTSTGFSTGGSTPEDIKLMRETVGPDLGVKASGGVRSYKDAEAVINNGATRIGASASIAIVEGGVSTENY</sequence>
<reference evidence="1" key="1">
    <citation type="journal article" date="2025" name="Int. J. Syst. Evol. Microbiol.">
        <title>Inconstantimicrobium mannanitabidum sp. nov., a novel member of the family Clostridiaceae isolated from anoxic soil under the treatment of reductive soil disinfestation.</title>
        <authorList>
            <person name="Ueki A."/>
            <person name="Tonouchi A."/>
            <person name="Honma S."/>
            <person name="Kaku N."/>
            <person name="Ueki K."/>
        </authorList>
    </citation>
    <scope>NUCLEOTIDE SEQUENCE</scope>
    <source>
        <strain evidence="1">TW13</strain>
    </source>
</reference>
<evidence type="ECO:0000313" key="1">
    <source>
        <dbReference type="EMBL" id="GKX65547.1"/>
    </source>
</evidence>
<dbReference type="EMBL" id="BROD01000001">
    <property type="protein sequence ID" value="GKX65547.1"/>
    <property type="molecule type" value="Genomic_DNA"/>
</dbReference>
<proteinExistence type="predicted"/>